<dbReference type="InterPro" id="IPR003959">
    <property type="entry name" value="ATPase_AAA_core"/>
</dbReference>
<evidence type="ECO:0000256" key="3">
    <source>
        <dbReference type="ARBA" id="ARBA00022741"/>
    </source>
</evidence>
<dbReference type="Gene3D" id="1.10.8.60">
    <property type="match status" value="2"/>
</dbReference>
<organism evidence="6 7">
    <name type="scientific">Rhizoctonia solani</name>
    <dbReference type="NCBI Taxonomy" id="456999"/>
    <lineage>
        <taxon>Eukaryota</taxon>
        <taxon>Fungi</taxon>
        <taxon>Dikarya</taxon>
        <taxon>Basidiomycota</taxon>
        <taxon>Agaricomycotina</taxon>
        <taxon>Agaricomycetes</taxon>
        <taxon>Cantharellales</taxon>
        <taxon>Ceratobasidiaceae</taxon>
        <taxon>Rhizoctonia</taxon>
    </lineage>
</organism>
<feature type="domain" description="AAA+ ATPase" evidence="5">
    <location>
        <begin position="212"/>
        <end position="348"/>
    </location>
</feature>
<dbReference type="GO" id="GO:0016887">
    <property type="term" value="F:ATP hydrolysis activity"/>
    <property type="evidence" value="ECO:0007669"/>
    <property type="project" value="InterPro"/>
</dbReference>
<dbReference type="InterPro" id="IPR041569">
    <property type="entry name" value="AAA_lid_3"/>
</dbReference>
<dbReference type="FunFam" id="3.40.50.300:FF:000018">
    <property type="entry name" value="Cell division control 48"/>
    <property type="match status" value="1"/>
</dbReference>
<sequence length="506" mass="53611">MKLAWVSQMNLVDNNKLRLAGPTEEYTATLARATPGYVGADLASLTSAAGVVAVKRIFKGLLSGAFSSSDEVVAVPQESQGTVLADGSDATEKIDAPARDVEMVPSEEQQDAVPVSDLGLPATSTSSALVTLLRSTPLTPEQLSKLTISLPDFLAALETTQPSATREGFTTRPDVSWADIGALHGIREELEMAVVWPIRRPELFSDLGVGTGGRGVLLWGPPGCGKTLLAKAVAGESGANFISVKGPELLNKYVGESERAVRQVFTRARASAPCVVFFDELDALVPRRDDSLSESSARVVNTLLTELDGLTARGAVYVVGATNRPDMLDPAMCRPGRLDKLLYVDLPSPSERGEIMRTLVRGVRLGSAPSTSLESERDMIVSTVAQLAMDKCDGYSGADLAALVREAAVGALRSVLLSGQISKGESGMVQSDSRISVTPHDFEQALSKLGPSVSAIQRKRYEALRVKFAGGRGGGEIRVREEGRAAEVGIVEEKNARESSGEVSMD</sequence>
<dbReference type="PANTHER" id="PTHR23077:SF171">
    <property type="entry name" value="NUCLEAR VALOSIN-CONTAINING PROTEIN-LIKE"/>
    <property type="match status" value="1"/>
</dbReference>
<keyword evidence="3" id="KW-0547">Nucleotide-binding</keyword>
<keyword evidence="4" id="KW-0067">ATP-binding</keyword>
<reference evidence="6" key="1">
    <citation type="submission" date="2021-01" db="EMBL/GenBank/DDBJ databases">
        <authorList>
            <person name="Kaushik A."/>
        </authorList>
    </citation>
    <scope>NUCLEOTIDE SEQUENCE</scope>
    <source>
        <strain evidence="6">AG2-2IIIB</strain>
    </source>
</reference>
<dbReference type="SUPFAM" id="SSF52540">
    <property type="entry name" value="P-loop containing nucleoside triphosphate hydrolases"/>
    <property type="match status" value="1"/>
</dbReference>
<proteinExistence type="inferred from homology"/>
<dbReference type="GO" id="GO:0003723">
    <property type="term" value="F:RNA binding"/>
    <property type="evidence" value="ECO:0007669"/>
    <property type="project" value="TreeGrafter"/>
</dbReference>
<gene>
    <name evidence="6" type="ORF">RDB_LOCUS141231</name>
</gene>
<dbReference type="SMART" id="SM00382">
    <property type="entry name" value="AAA"/>
    <property type="match status" value="1"/>
</dbReference>
<evidence type="ECO:0000256" key="1">
    <source>
        <dbReference type="ARBA" id="ARBA00006914"/>
    </source>
</evidence>
<dbReference type="GO" id="GO:0005634">
    <property type="term" value="C:nucleus"/>
    <property type="evidence" value="ECO:0007669"/>
    <property type="project" value="TreeGrafter"/>
</dbReference>
<dbReference type="Pfam" id="PF17862">
    <property type="entry name" value="AAA_lid_3"/>
    <property type="match status" value="2"/>
</dbReference>
<dbReference type="AlphaFoldDB" id="A0A8H3HD43"/>
<evidence type="ECO:0000256" key="2">
    <source>
        <dbReference type="ARBA" id="ARBA00022737"/>
    </source>
</evidence>
<evidence type="ECO:0000313" key="6">
    <source>
        <dbReference type="EMBL" id="CAE6502385.1"/>
    </source>
</evidence>
<dbReference type="GO" id="GO:0005524">
    <property type="term" value="F:ATP binding"/>
    <property type="evidence" value="ECO:0007669"/>
    <property type="project" value="UniProtKB-KW"/>
</dbReference>
<dbReference type="InterPro" id="IPR027417">
    <property type="entry name" value="P-loop_NTPase"/>
</dbReference>
<dbReference type="GO" id="GO:0042254">
    <property type="term" value="P:ribosome biogenesis"/>
    <property type="evidence" value="ECO:0007669"/>
    <property type="project" value="TreeGrafter"/>
</dbReference>
<comment type="similarity">
    <text evidence="1">Belongs to the AAA ATPase family.</text>
</comment>
<evidence type="ECO:0000259" key="5">
    <source>
        <dbReference type="SMART" id="SM00382"/>
    </source>
</evidence>
<accession>A0A8H3HD43</accession>
<keyword evidence="2" id="KW-0677">Repeat</keyword>
<name>A0A8H3HD43_9AGAM</name>
<dbReference type="EMBL" id="CAJMWT010005158">
    <property type="protein sequence ID" value="CAE6502385.1"/>
    <property type="molecule type" value="Genomic_DNA"/>
</dbReference>
<dbReference type="Proteomes" id="UP000663843">
    <property type="component" value="Unassembled WGS sequence"/>
</dbReference>
<evidence type="ECO:0000256" key="4">
    <source>
        <dbReference type="ARBA" id="ARBA00022840"/>
    </source>
</evidence>
<protein>
    <recommendedName>
        <fullName evidence="5">AAA+ ATPase domain-containing protein</fullName>
    </recommendedName>
</protein>
<dbReference type="PANTHER" id="PTHR23077">
    <property type="entry name" value="AAA-FAMILY ATPASE"/>
    <property type="match status" value="1"/>
</dbReference>
<comment type="caution">
    <text evidence="6">The sequence shown here is derived from an EMBL/GenBank/DDBJ whole genome shotgun (WGS) entry which is preliminary data.</text>
</comment>
<dbReference type="GO" id="GO:1990275">
    <property type="term" value="F:preribosome binding"/>
    <property type="evidence" value="ECO:0007669"/>
    <property type="project" value="TreeGrafter"/>
</dbReference>
<dbReference type="InterPro" id="IPR003593">
    <property type="entry name" value="AAA+_ATPase"/>
</dbReference>
<dbReference type="Gene3D" id="3.40.50.300">
    <property type="entry name" value="P-loop containing nucleotide triphosphate hydrolases"/>
    <property type="match status" value="1"/>
</dbReference>
<dbReference type="InterPro" id="IPR050168">
    <property type="entry name" value="AAA_ATPase_domain"/>
</dbReference>
<dbReference type="Pfam" id="PF00004">
    <property type="entry name" value="AAA"/>
    <property type="match status" value="1"/>
</dbReference>
<evidence type="ECO:0000313" key="7">
    <source>
        <dbReference type="Proteomes" id="UP000663843"/>
    </source>
</evidence>